<dbReference type="Gene3D" id="1.25.40.20">
    <property type="entry name" value="Ankyrin repeat-containing domain"/>
    <property type="match status" value="3"/>
</dbReference>
<evidence type="ECO:0000256" key="5">
    <source>
        <dbReference type="SAM" id="Phobius"/>
    </source>
</evidence>
<protein>
    <submittedName>
        <fullName evidence="6">Uncharacterized protein</fullName>
    </submittedName>
</protein>
<feature type="transmembrane region" description="Helical" evidence="5">
    <location>
        <begin position="6"/>
        <end position="25"/>
    </location>
</feature>
<accession>A0A9P3CIU2</accession>
<dbReference type="GeneID" id="68292806"/>
<sequence length="1286" mass="143378">MAEYDTIIGVLLILIFVASLIQFYFEAHHAGLWPDLAASTQHLFETMADLRSTSPWCKEQTADGRHDPADLEQQPARRKSQHPMEYEARHATMWSIRNCRLSFITWGSIAMLLFWTVTSILSARQMHPFVLETHSVHKALDPDIAGDGILIGLFIPAILTIVSLVFGHFHIRDGAVKEIAMAHFANLASLLINTFKAEICGSLGKLAREERLIAAISIDICCTGLRMSFSDKTVLASRIFMTLCSASRLLGLICMVNLLRSIASSAGPQSTSSLYWYGSIGPYEGPSWSQWVLLAIRAVSLVSDTLFFTFKHAFEFDKAQKGQSRLSLHLFSTVRATGLLKYVENIPMLLMDVMAVVALTKNSSRGSLADWGQSAALATALTSAAHWAHRTVYGNIVKSGDEHRWRKLSLPSLELLDAPLNDTGYWLRKREIESKQKLQEQLIEAYRLNDYPLFDDTMEQLGYADVNFGGKDNMTPLLLAISSGNLEMVKRLKIFHQVSTAYAGTTPAVVHAAELGQDQIVDYLLTESPAPGDFSCTSRDGASPLQIACQRGHVDVVKVLLRHAYFSTELMTTTTREPLWSALTYPTLQGSAEMLKLLLASIDQKNDSRIIFSFLVWLIQDGELTAIRRFKDATTERRLPMDQKDSSGWTLLHWAVRQGHLGILQEVLTQTEVTILNDLTNEGKTALHVAAQRGHLDIALRLLDLSGVETTILDCNGRSVLSLAAESGMLELVRALPKPMERGVEEPFVDDDGRTPLSYAAERLHFQIMDLLLETGADPYIMDYLHMLPMAYAHKAISERHPASQSSSWPSYITRLGRQPPSNIATHDIAEVEWRNLERFADRWMCTKNSGDIERWKNALQNIVRHGLPCKPMAQFIAWLCQSAILDPTTKTLSKGYDTQTQSLLPGCLLYFVAEHQLRGLAFLFNWSTWSFGEADMTYLDEIASDCVGVYAAKAIELGYVHHAKFLVEDLNMDVDSHQGIFLHAAVHGERIDGVAWLLSKRPNLELGTRMTALAYNAGKRANKAKTAISTLLLEQGARVSPGFGKLPLFRAAEVHDLEEVIRLLNRDSRTDPCNDRYDGYSALGVALHRVEKSNYKACQDTMQLLMERGARFTREDRRSLPLDACHLVLYGAKKSFLQGLIKSHAYIRTVDPNSYVLGRFAEHGVALLPTTQDSNWDPDTEVSWQAARRMSQVNIANAEESIRRWKHAKSSGVTEYKMKASGEQLAHSDAMAELQLIAVATPLPSPEDDGLAVRLDDNVLGGSALVAEAEVARWPPDPDGYMQPT</sequence>
<keyword evidence="5" id="KW-0812">Transmembrane</keyword>
<feature type="transmembrane region" description="Helical" evidence="5">
    <location>
        <begin position="103"/>
        <end position="124"/>
    </location>
</feature>
<dbReference type="RefSeq" id="XP_044658509.1">
    <property type="nucleotide sequence ID" value="XM_044802574.1"/>
</dbReference>
<keyword evidence="7" id="KW-1185">Reference proteome</keyword>
<dbReference type="InterPro" id="IPR036770">
    <property type="entry name" value="Ankyrin_rpt-contain_sf"/>
</dbReference>
<proteinExistence type="predicted"/>
<dbReference type="PROSITE" id="PS50088">
    <property type="entry name" value="ANK_REPEAT"/>
    <property type="match status" value="3"/>
</dbReference>
<reference evidence="6 7" key="1">
    <citation type="submission" date="2021-01" db="EMBL/GenBank/DDBJ databases">
        <title>Cercospora kikuchii MAFF 305040 whole genome shotgun sequence.</title>
        <authorList>
            <person name="Kashiwa T."/>
            <person name="Suzuki T."/>
        </authorList>
    </citation>
    <scope>NUCLEOTIDE SEQUENCE [LARGE SCALE GENOMIC DNA]</scope>
    <source>
        <strain evidence="6 7">MAFF 305040</strain>
    </source>
</reference>
<evidence type="ECO:0000256" key="2">
    <source>
        <dbReference type="ARBA" id="ARBA00023043"/>
    </source>
</evidence>
<dbReference type="InterPro" id="IPR002110">
    <property type="entry name" value="Ankyrin_rpt"/>
</dbReference>
<feature type="compositionally biased region" description="Basic and acidic residues" evidence="4">
    <location>
        <begin position="60"/>
        <end position="69"/>
    </location>
</feature>
<gene>
    <name evidence="6" type="ORF">CKM354_000723100</name>
</gene>
<feature type="repeat" description="ANK" evidence="3">
    <location>
        <begin position="540"/>
        <end position="563"/>
    </location>
</feature>
<evidence type="ECO:0000256" key="4">
    <source>
        <dbReference type="SAM" id="MobiDB-lite"/>
    </source>
</evidence>
<dbReference type="SMART" id="SM00248">
    <property type="entry name" value="ANK"/>
    <property type="match status" value="11"/>
</dbReference>
<dbReference type="Proteomes" id="UP000825890">
    <property type="component" value="Unassembled WGS sequence"/>
</dbReference>
<evidence type="ECO:0000313" key="6">
    <source>
        <dbReference type="EMBL" id="GIZ44022.1"/>
    </source>
</evidence>
<keyword evidence="5" id="KW-0472">Membrane</keyword>
<feature type="region of interest" description="Disordered" evidence="4">
    <location>
        <begin position="58"/>
        <end position="82"/>
    </location>
</feature>
<comment type="caution">
    <text evidence="6">The sequence shown here is derived from an EMBL/GenBank/DDBJ whole genome shotgun (WGS) entry which is preliminary data.</text>
</comment>
<feature type="transmembrane region" description="Helical" evidence="5">
    <location>
        <begin position="144"/>
        <end position="167"/>
    </location>
</feature>
<dbReference type="Pfam" id="PF12796">
    <property type="entry name" value="Ank_2"/>
    <property type="match status" value="2"/>
</dbReference>
<dbReference type="Pfam" id="PF00023">
    <property type="entry name" value="Ank"/>
    <property type="match status" value="1"/>
</dbReference>
<dbReference type="PROSITE" id="PS50297">
    <property type="entry name" value="ANK_REP_REGION"/>
    <property type="match status" value="3"/>
</dbReference>
<evidence type="ECO:0000256" key="3">
    <source>
        <dbReference type="PROSITE-ProRule" id="PRU00023"/>
    </source>
</evidence>
<dbReference type="PANTHER" id="PTHR24198:SF165">
    <property type="entry name" value="ANKYRIN REPEAT-CONTAINING PROTEIN-RELATED"/>
    <property type="match status" value="1"/>
</dbReference>
<keyword evidence="2 3" id="KW-0040">ANK repeat</keyword>
<dbReference type="EMBL" id="BOLY01000004">
    <property type="protein sequence ID" value="GIZ44022.1"/>
    <property type="molecule type" value="Genomic_DNA"/>
</dbReference>
<evidence type="ECO:0000313" key="7">
    <source>
        <dbReference type="Proteomes" id="UP000825890"/>
    </source>
</evidence>
<organism evidence="6 7">
    <name type="scientific">Cercospora kikuchii</name>
    <dbReference type="NCBI Taxonomy" id="84275"/>
    <lineage>
        <taxon>Eukaryota</taxon>
        <taxon>Fungi</taxon>
        <taxon>Dikarya</taxon>
        <taxon>Ascomycota</taxon>
        <taxon>Pezizomycotina</taxon>
        <taxon>Dothideomycetes</taxon>
        <taxon>Dothideomycetidae</taxon>
        <taxon>Mycosphaerellales</taxon>
        <taxon>Mycosphaerellaceae</taxon>
        <taxon>Cercospora</taxon>
    </lineage>
</organism>
<name>A0A9P3CIU2_9PEZI</name>
<keyword evidence="5" id="KW-1133">Transmembrane helix</keyword>
<evidence type="ECO:0000256" key="1">
    <source>
        <dbReference type="ARBA" id="ARBA00022737"/>
    </source>
</evidence>
<dbReference type="SUPFAM" id="SSF48403">
    <property type="entry name" value="Ankyrin repeat"/>
    <property type="match status" value="3"/>
</dbReference>
<keyword evidence="1" id="KW-0677">Repeat</keyword>
<feature type="repeat" description="ANK" evidence="3">
    <location>
        <begin position="752"/>
        <end position="784"/>
    </location>
</feature>
<dbReference type="OrthoDB" id="3638832at2759"/>
<dbReference type="PRINTS" id="PR01415">
    <property type="entry name" value="ANKYRIN"/>
</dbReference>
<dbReference type="PANTHER" id="PTHR24198">
    <property type="entry name" value="ANKYRIN REPEAT AND PROTEIN KINASE DOMAIN-CONTAINING PROTEIN"/>
    <property type="match status" value="1"/>
</dbReference>
<feature type="repeat" description="ANK" evidence="3">
    <location>
        <begin position="682"/>
        <end position="715"/>
    </location>
</feature>